<dbReference type="RefSeq" id="WP_344602006.1">
    <property type="nucleotide sequence ID" value="NZ_BAAAHE010000007.1"/>
</dbReference>
<name>A0ABN1GD35_9ACTN</name>
<dbReference type="Proteomes" id="UP001500957">
    <property type="component" value="Unassembled WGS sequence"/>
</dbReference>
<evidence type="ECO:0000256" key="3">
    <source>
        <dbReference type="ARBA" id="ARBA00023163"/>
    </source>
</evidence>
<evidence type="ECO:0000256" key="4">
    <source>
        <dbReference type="PROSITE-ProRule" id="PRU00335"/>
    </source>
</evidence>
<dbReference type="InterPro" id="IPR009057">
    <property type="entry name" value="Homeodomain-like_sf"/>
</dbReference>
<sequence>MTVTDRPYRGVSADNRRSERREQLLQACLDVVGRSGVAGTTVGAICEQAGLTKRYFYEAFADRDAILCAALDDLHVALLQRIRTAIAHEPDARERTRLTARMLADTMDDPRLARLFVEAAALPSLHDLRRRAYDVYADLVAHEVLGLTEPSPRARLATQVLVAGATEAVSRWVEGGTGLTRDEFVEVLTELASGVDQG</sequence>
<keyword evidence="3" id="KW-0804">Transcription</keyword>
<dbReference type="Gene3D" id="1.10.357.10">
    <property type="entry name" value="Tetracycline Repressor, domain 2"/>
    <property type="match status" value="1"/>
</dbReference>
<evidence type="ECO:0000256" key="1">
    <source>
        <dbReference type="ARBA" id="ARBA00023015"/>
    </source>
</evidence>
<dbReference type="PANTHER" id="PTHR47506:SF1">
    <property type="entry name" value="HTH-TYPE TRANSCRIPTIONAL REGULATOR YJDC"/>
    <property type="match status" value="1"/>
</dbReference>
<dbReference type="PROSITE" id="PS50977">
    <property type="entry name" value="HTH_TETR_2"/>
    <property type="match status" value="1"/>
</dbReference>
<keyword evidence="7" id="KW-1185">Reference proteome</keyword>
<dbReference type="EMBL" id="BAAAHE010000007">
    <property type="protein sequence ID" value="GAA0609004.1"/>
    <property type="molecule type" value="Genomic_DNA"/>
</dbReference>
<accession>A0ABN1GD35</accession>
<evidence type="ECO:0000256" key="2">
    <source>
        <dbReference type="ARBA" id="ARBA00023125"/>
    </source>
</evidence>
<organism evidence="6 7">
    <name type="scientific">Sporichthya brevicatena</name>
    <dbReference type="NCBI Taxonomy" id="171442"/>
    <lineage>
        <taxon>Bacteria</taxon>
        <taxon>Bacillati</taxon>
        <taxon>Actinomycetota</taxon>
        <taxon>Actinomycetes</taxon>
        <taxon>Sporichthyales</taxon>
        <taxon>Sporichthyaceae</taxon>
        <taxon>Sporichthya</taxon>
    </lineage>
</organism>
<dbReference type="SUPFAM" id="SSF46689">
    <property type="entry name" value="Homeodomain-like"/>
    <property type="match status" value="1"/>
</dbReference>
<keyword evidence="2 4" id="KW-0238">DNA-binding</keyword>
<keyword evidence="1" id="KW-0805">Transcription regulation</keyword>
<evidence type="ECO:0000313" key="7">
    <source>
        <dbReference type="Proteomes" id="UP001500957"/>
    </source>
</evidence>
<protein>
    <submittedName>
        <fullName evidence="6">TetR/AcrR family transcriptional regulator</fullName>
    </submittedName>
</protein>
<proteinExistence type="predicted"/>
<dbReference type="Pfam" id="PF00440">
    <property type="entry name" value="TetR_N"/>
    <property type="match status" value="1"/>
</dbReference>
<reference evidence="6 7" key="1">
    <citation type="journal article" date="2019" name="Int. J. Syst. Evol. Microbiol.">
        <title>The Global Catalogue of Microorganisms (GCM) 10K type strain sequencing project: providing services to taxonomists for standard genome sequencing and annotation.</title>
        <authorList>
            <consortium name="The Broad Institute Genomics Platform"/>
            <consortium name="The Broad Institute Genome Sequencing Center for Infectious Disease"/>
            <person name="Wu L."/>
            <person name="Ma J."/>
        </authorList>
    </citation>
    <scope>NUCLEOTIDE SEQUENCE [LARGE SCALE GENOMIC DNA]</scope>
    <source>
        <strain evidence="6 7">JCM 10671</strain>
    </source>
</reference>
<gene>
    <name evidence="6" type="ORF">GCM10009547_08780</name>
</gene>
<dbReference type="InterPro" id="IPR001647">
    <property type="entry name" value="HTH_TetR"/>
</dbReference>
<evidence type="ECO:0000259" key="5">
    <source>
        <dbReference type="PROSITE" id="PS50977"/>
    </source>
</evidence>
<evidence type="ECO:0000313" key="6">
    <source>
        <dbReference type="EMBL" id="GAA0609004.1"/>
    </source>
</evidence>
<comment type="caution">
    <text evidence="6">The sequence shown here is derived from an EMBL/GenBank/DDBJ whole genome shotgun (WGS) entry which is preliminary data.</text>
</comment>
<dbReference type="PANTHER" id="PTHR47506">
    <property type="entry name" value="TRANSCRIPTIONAL REGULATORY PROTEIN"/>
    <property type="match status" value="1"/>
</dbReference>
<feature type="domain" description="HTH tetR-type" evidence="5">
    <location>
        <begin position="18"/>
        <end position="78"/>
    </location>
</feature>
<feature type="DNA-binding region" description="H-T-H motif" evidence="4">
    <location>
        <begin position="41"/>
        <end position="60"/>
    </location>
</feature>